<reference evidence="1 2" key="1">
    <citation type="journal article" date="2024" name="J Genomics">
        <title>Draft genome sequencing and assembly of Favolaschia claudopus CIRM-BRFM 2984 isolated from oak limbs.</title>
        <authorList>
            <person name="Navarro D."/>
            <person name="Drula E."/>
            <person name="Chaduli D."/>
            <person name="Cazenave R."/>
            <person name="Ahrendt S."/>
            <person name="Wang J."/>
            <person name="Lipzen A."/>
            <person name="Daum C."/>
            <person name="Barry K."/>
            <person name="Grigoriev I.V."/>
            <person name="Favel A."/>
            <person name="Rosso M.N."/>
            <person name="Martin F."/>
        </authorList>
    </citation>
    <scope>NUCLEOTIDE SEQUENCE [LARGE SCALE GENOMIC DNA]</scope>
    <source>
        <strain evidence="1 2">CIRM-BRFM 2984</strain>
    </source>
</reference>
<protein>
    <submittedName>
        <fullName evidence="1">Polymerase II transcription elongation factor</fullName>
    </submittedName>
</protein>
<proteinExistence type="predicted"/>
<evidence type="ECO:0000313" key="1">
    <source>
        <dbReference type="EMBL" id="KAK7057778.1"/>
    </source>
</evidence>
<organism evidence="1 2">
    <name type="scientific">Favolaschia claudopus</name>
    <dbReference type="NCBI Taxonomy" id="2862362"/>
    <lineage>
        <taxon>Eukaryota</taxon>
        <taxon>Fungi</taxon>
        <taxon>Dikarya</taxon>
        <taxon>Basidiomycota</taxon>
        <taxon>Agaricomycotina</taxon>
        <taxon>Agaricomycetes</taxon>
        <taxon>Agaricomycetidae</taxon>
        <taxon>Agaricales</taxon>
        <taxon>Marasmiineae</taxon>
        <taxon>Mycenaceae</taxon>
        <taxon>Favolaschia</taxon>
    </lineage>
</organism>
<keyword evidence="1" id="KW-0648">Protein biosynthesis</keyword>
<accession>A0AAW0E019</accession>
<evidence type="ECO:0000313" key="2">
    <source>
        <dbReference type="Proteomes" id="UP001362999"/>
    </source>
</evidence>
<comment type="caution">
    <text evidence="1">The sequence shown here is derived from an EMBL/GenBank/DDBJ whole genome shotgun (WGS) entry which is preliminary data.</text>
</comment>
<gene>
    <name evidence="1" type="ORF">R3P38DRAFT_2680769</name>
</gene>
<keyword evidence="2" id="KW-1185">Reference proteome</keyword>
<dbReference type="AlphaFoldDB" id="A0AAW0E019"/>
<sequence>MGTRGYRVYRYKGYYHVHYNHYDSYPAGLGVQVAAGVPRDADEYRAWLDRLRQSLDKDVEVFEEDNKANYDDAGYFITKVQPTNDIMIEWVYEIDLDHEVFLVDCSPLFSLKNMPPSSESFVDWIDFDSYGHRSYHNITPREYRYNWTVAPPTVDDAVIDHYTTRYPDGEFHSSVSGLFDTTATSPSSCFAVRTALYEVLIARMMQTSEVGRGVRVLETIADRADIPQTLFAIGVGMIQVTIGHMLFSKTPKPIGLSGDPSTFSWLSPDICLRITTHLDDERHMKKSVFELVEELTVNRKHNIVVFGILFSFFHCVIVRVDVNNGFKTTAPLQFLPSFHAVSPSTPGITVVAALAYHCLENSPLTNAPPCIQPNHFLHDVPLDILELIAKLLAPADLQNLCAAVPVSKAAAQSTLRYPHIEERLLLSVVENVKPQQAKKAKKKLRSLNLSKTFCTTIRGSPGSKITVGAGYEWFDLCFGTGDVEKVAWTEASDLSRAE</sequence>
<name>A0AAW0E019_9AGAR</name>
<keyword evidence="1" id="KW-0251">Elongation factor</keyword>
<dbReference type="GO" id="GO:0003746">
    <property type="term" value="F:translation elongation factor activity"/>
    <property type="evidence" value="ECO:0007669"/>
    <property type="project" value="UniProtKB-KW"/>
</dbReference>
<dbReference type="Proteomes" id="UP001362999">
    <property type="component" value="Unassembled WGS sequence"/>
</dbReference>
<dbReference type="EMBL" id="JAWWNJ010000004">
    <property type="protein sequence ID" value="KAK7057778.1"/>
    <property type="molecule type" value="Genomic_DNA"/>
</dbReference>